<accession>A0A4R1B820</accession>
<comment type="catalytic activity">
    <reaction evidence="6 8">
        <text>dCMP + ATP = dCDP + ADP</text>
        <dbReference type="Rhea" id="RHEA:25094"/>
        <dbReference type="ChEBI" id="CHEBI:30616"/>
        <dbReference type="ChEBI" id="CHEBI:57566"/>
        <dbReference type="ChEBI" id="CHEBI:58593"/>
        <dbReference type="ChEBI" id="CHEBI:456216"/>
        <dbReference type="EC" id="2.7.4.25"/>
    </reaction>
</comment>
<dbReference type="PANTHER" id="PTHR21299:SF2">
    <property type="entry name" value="CYTIDYLATE KINASE"/>
    <property type="match status" value="1"/>
</dbReference>
<keyword evidence="8" id="KW-0963">Cytoplasm</keyword>
<comment type="subcellular location">
    <subcellularLocation>
        <location evidence="8">Cytoplasm</location>
    </subcellularLocation>
</comment>
<evidence type="ECO:0000256" key="2">
    <source>
        <dbReference type="ARBA" id="ARBA00022679"/>
    </source>
</evidence>
<dbReference type="EC" id="2.7.4.25" evidence="8"/>
<dbReference type="InterPro" id="IPR011994">
    <property type="entry name" value="Cytidylate_kinase_dom"/>
</dbReference>
<dbReference type="GO" id="GO:0036430">
    <property type="term" value="F:CMP kinase activity"/>
    <property type="evidence" value="ECO:0007669"/>
    <property type="project" value="RHEA"/>
</dbReference>
<dbReference type="EMBL" id="SJZI01000050">
    <property type="protein sequence ID" value="TCJ12585.1"/>
    <property type="molecule type" value="Genomic_DNA"/>
</dbReference>
<dbReference type="InterPro" id="IPR027417">
    <property type="entry name" value="P-loop_NTPase"/>
</dbReference>
<dbReference type="AlphaFoldDB" id="A0A4R1B820"/>
<evidence type="ECO:0000259" key="9">
    <source>
        <dbReference type="Pfam" id="PF02224"/>
    </source>
</evidence>
<evidence type="ECO:0000313" key="11">
    <source>
        <dbReference type="Proteomes" id="UP000295334"/>
    </source>
</evidence>
<evidence type="ECO:0000256" key="5">
    <source>
        <dbReference type="ARBA" id="ARBA00022840"/>
    </source>
</evidence>
<comment type="catalytic activity">
    <reaction evidence="7 8">
        <text>CMP + ATP = CDP + ADP</text>
        <dbReference type="Rhea" id="RHEA:11600"/>
        <dbReference type="ChEBI" id="CHEBI:30616"/>
        <dbReference type="ChEBI" id="CHEBI:58069"/>
        <dbReference type="ChEBI" id="CHEBI:60377"/>
        <dbReference type="ChEBI" id="CHEBI:456216"/>
        <dbReference type="EC" id="2.7.4.25"/>
    </reaction>
</comment>
<evidence type="ECO:0000256" key="4">
    <source>
        <dbReference type="ARBA" id="ARBA00022777"/>
    </source>
</evidence>
<evidence type="ECO:0000256" key="6">
    <source>
        <dbReference type="ARBA" id="ARBA00047615"/>
    </source>
</evidence>
<evidence type="ECO:0000313" key="10">
    <source>
        <dbReference type="EMBL" id="TCJ12585.1"/>
    </source>
</evidence>
<feature type="binding site" evidence="8">
    <location>
        <begin position="10"/>
        <end position="18"/>
    </location>
    <ligand>
        <name>ATP</name>
        <dbReference type="ChEBI" id="CHEBI:30616"/>
    </ligand>
</feature>
<dbReference type="Gene3D" id="3.40.50.300">
    <property type="entry name" value="P-loop containing nucleotide triphosphate hydrolases"/>
    <property type="match status" value="1"/>
</dbReference>
<organism evidence="10 11">
    <name type="scientific">Flaviaesturariibacter flavus</name>
    <dbReference type="NCBI Taxonomy" id="2502780"/>
    <lineage>
        <taxon>Bacteria</taxon>
        <taxon>Pseudomonadati</taxon>
        <taxon>Bacteroidota</taxon>
        <taxon>Chitinophagia</taxon>
        <taxon>Chitinophagales</taxon>
        <taxon>Chitinophagaceae</taxon>
        <taxon>Flaviaestuariibacter</taxon>
    </lineage>
</organism>
<proteinExistence type="inferred from homology"/>
<evidence type="ECO:0000256" key="3">
    <source>
        <dbReference type="ARBA" id="ARBA00022741"/>
    </source>
</evidence>
<keyword evidence="2 8" id="KW-0808">Transferase</keyword>
<dbReference type="GO" id="GO:0005524">
    <property type="term" value="F:ATP binding"/>
    <property type="evidence" value="ECO:0007669"/>
    <property type="project" value="UniProtKB-UniRule"/>
</dbReference>
<dbReference type="CDD" id="cd02020">
    <property type="entry name" value="CMPK"/>
    <property type="match status" value="1"/>
</dbReference>
<dbReference type="Pfam" id="PF02224">
    <property type="entry name" value="Cytidylate_kin"/>
    <property type="match status" value="1"/>
</dbReference>
<comment type="similarity">
    <text evidence="1 8">Belongs to the cytidylate kinase family. Type 1 subfamily.</text>
</comment>
<dbReference type="GO" id="GO:0006220">
    <property type="term" value="P:pyrimidine nucleotide metabolic process"/>
    <property type="evidence" value="ECO:0007669"/>
    <property type="project" value="UniProtKB-UniRule"/>
</dbReference>
<evidence type="ECO:0000256" key="8">
    <source>
        <dbReference type="HAMAP-Rule" id="MF_00238"/>
    </source>
</evidence>
<keyword evidence="11" id="KW-1185">Reference proteome</keyword>
<dbReference type="NCBIfam" id="TIGR00017">
    <property type="entry name" value="cmk"/>
    <property type="match status" value="1"/>
</dbReference>
<dbReference type="Proteomes" id="UP000295334">
    <property type="component" value="Unassembled WGS sequence"/>
</dbReference>
<dbReference type="InterPro" id="IPR003136">
    <property type="entry name" value="Cytidylate_kin"/>
</dbReference>
<comment type="caution">
    <text evidence="10">The sequence shown here is derived from an EMBL/GenBank/DDBJ whole genome shotgun (WGS) entry which is preliminary data.</text>
</comment>
<keyword evidence="3 8" id="KW-0547">Nucleotide-binding</keyword>
<dbReference type="OrthoDB" id="9807434at2"/>
<dbReference type="GO" id="GO:0036431">
    <property type="term" value="F:dCMP kinase activity"/>
    <property type="evidence" value="ECO:0007669"/>
    <property type="project" value="InterPro"/>
</dbReference>
<name>A0A4R1B820_9BACT</name>
<protein>
    <recommendedName>
        <fullName evidence="8">Cytidylate kinase</fullName>
        <shortName evidence="8">CK</shortName>
        <ecNumber evidence="8">2.7.4.25</ecNumber>
    </recommendedName>
    <alternativeName>
        <fullName evidence="8">Cytidine monophosphate kinase</fullName>
        <shortName evidence="8">CMP kinase</shortName>
    </alternativeName>
</protein>
<dbReference type="HAMAP" id="MF_00238">
    <property type="entry name" value="Cytidyl_kinase_type1"/>
    <property type="match status" value="1"/>
</dbReference>
<feature type="domain" description="Cytidylate kinase" evidence="9">
    <location>
        <begin position="6"/>
        <end position="221"/>
    </location>
</feature>
<keyword evidence="5 8" id="KW-0067">ATP-binding</keyword>
<reference evidence="10 11" key="1">
    <citation type="submission" date="2019-03" db="EMBL/GenBank/DDBJ databases">
        <authorList>
            <person name="Kim M.K.M."/>
        </authorList>
    </citation>
    <scope>NUCLEOTIDE SEQUENCE [LARGE SCALE GENOMIC DNA]</scope>
    <source>
        <strain evidence="10 11">17J68-12</strain>
    </source>
</reference>
<dbReference type="RefSeq" id="WP_131450342.1">
    <property type="nucleotide sequence ID" value="NZ_SJZI01000050.1"/>
</dbReference>
<keyword evidence="4 8" id="KW-0418">Kinase</keyword>
<dbReference type="SUPFAM" id="SSF52540">
    <property type="entry name" value="P-loop containing nucleoside triphosphate hydrolases"/>
    <property type="match status" value="1"/>
</dbReference>
<dbReference type="GO" id="GO:0015949">
    <property type="term" value="P:nucleobase-containing small molecule interconversion"/>
    <property type="evidence" value="ECO:0007669"/>
    <property type="project" value="TreeGrafter"/>
</dbReference>
<dbReference type="PANTHER" id="PTHR21299">
    <property type="entry name" value="CYTIDYLATE KINASE/PANTOATE-BETA-ALANINE LIGASE"/>
    <property type="match status" value="1"/>
</dbReference>
<evidence type="ECO:0000256" key="7">
    <source>
        <dbReference type="ARBA" id="ARBA00048478"/>
    </source>
</evidence>
<gene>
    <name evidence="8" type="primary">cmk</name>
    <name evidence="10" type="ORF">EPD60_15055</name>
</gene>
<sequence>MKKIIVTIDGWSSCGKSTLAKQLARKLGYIYVDSGAMYRAITLYFLRNHIDWTDEPQVAEALGNITLEFVPNAKSGQSEMYLNGENVEYVIRDLVVAEKVSEVAAIKEVRSFAVAQQQQMGRSKGIIMDGRDIGTVVFPHAELKIFMTADNAVRVERRFRELYEKNPNVSLEEVKSNLEMRDYIDSHREVSPLRQAEDAIVLDNTNLTEEQQFRQALSLIEKAVTAAV</sequence>
<evidence type="ECO:0000256" key="1">
    <source>
        <dbReference type="ARBA" id="ARBA00009427"/>
    </source>
</evidence>
<dbReference type="GO" id="GO:0005829">
    <property type="term" value="C:cytosol"/>
    <property type="evidence" value="ECO:0007669"/>
    <property type="project" value="TreeGrafter"/>
</dbReference>